<dbReference type="InterPro" id="IPR057326">
    <property type="entry name" value="KR_dom"/>
</dbReference>
<dbReference type="InterPro" id="IPR013968">
    <property type="entry name" value="PKS_KR"/>
</dbReference>
<dbReference type="SMART" id="SM00822">
    <property type="entry name" value="PKS_KR"/>
    <property type="match status" value="1"/>
</dbReference>
<keyword evidence="1" id="KW-0596">Phosphopantetheine</keyword>
<dbReference type="PROSITE" id="PS52004">
    <property type="entry name" value="KS3_2"/>
    <property type="match status" value="1"/>
</dbReference>
<evidence type="ECO:0000256" key="3">
    <source>
        <dbReference type="ARBA" id="ARBA00022679"/>
    </source>
</evidence>
<dbReference type="InterPro" id="IPR036736">
    <property type="entry name" value="ACP-like_sf"/>
</dbReference>
<feature type="domain" description="Carrier" evidence="5">
    <location>
        <begin position="1403"/>
        <end position="1478"/>
    </location>
</feature>
<evidence type="ECO:0000259" key="5">
    <source>
        <dbReference type="PROSITE" id="PS50075"/>
    </source>
</evidence>
<dbReference type="Gene3D" id="3.40.50.720">
    <property type="entry name" value="NAD(P)-binding Rossmann-like Domain"/>
    <property type="match status" value="1"/>
</dbReference>
<dbReference type="Pfam" id="PF00550">
    <property type="entry name" value="PP-binding"/>
    <property type="match status" value="1"/>
</dbReference>
<dbReference type="SUPFAM" id="SSF53335">
    <property type="entry name" value="S-adenosyl-L-methionine-dependent methyltransferases"/>
    <property type="match status" value="1"/>
</dbReference>
<dbReference type="SUPFAM" id="SSF51735">
    <property type="entry name" value="NAD(P)-binding Rossmann-fold domains"/>
    <property type="match status" value="2"/>
</dbReference>
<evidence type="ECO:0000259" key="6">
    <source>
        <dbReference type="PROSITE" id="PS52004"/>
    </source>
</evidence>
<dbReference type="Pfam" id="PF00109">
    <property type="entry name" value="ketoacyl-synt"/>
    <property type="match status" value="1"/>
</dbReference>
<reference evidence="7" key="1">
    <citation type="submission" date="2020-08" db="EMBL/GenBank/DDBJ databases">
        <title>Genome public.</title>
        <authorList>
            <person name="Liu C."/>
            <person name="Sun Q."/>
        </authorList>
    </citation>
    <scope>NUCLEOTIDE SEQUENCE</scope>
    <source>
        <strain evidence="7">NSJ-32</strain>
    </source>
</reference>
<dbReference type="PANTHER" id="PTHR43775">
    <property type="entry name" value="FATTY ACID SYNTHASE"/>
    <property type="match status" value="1"/>
</dbReference>
<dbReference type="InterPro" id="IPR016039">
    <property type="entry name" value="Thiolase-like"/>
</dbReference>
<dbReference type="SMART" id="SM00825">
    <property type="entry name" value="PKS_KS"/>
    <property type="match status" value="1"/>
</dbReference>
<dbReference type="SMART" id="SM00823">
    <property type="entry name" value="PKS_PP"/>
    <property type="match status" value="1"/>
</dbReference>
<dbReference type="SUPFAM" id="SSF47336">
    <property type="entry name" value="ACP-like"/>
    <property type="match status" value="1"/>
</dbReference>
<dbReference type="InterPro" id="IPR020806">
    <property type="entry name" value="PKS_PP-bd"/>
</dbReference>
<organism evidence="7 8">
    <name type="scientific">Bianquea renquensis</name>
    <dbReference type="NCBI Taxonomy" id="2763661"/>
    <lineage>
        <taxon>Bacteria</taxon>
        <taxon>Bacillati</taxon>
        <taxon>Bacillota</taxon>
        <taxon>Clostridia</taxon>
        <taxon>Eubacteriales</taxon>
        <taxon>Bianqueaceae</taxon>
        <taxon>Bianquea</taxon>
    </lineage>
</organism>
<protein>
    <submittedName>
        <fullName evidence="7">KR domain-containing protein</fullName>
    </submittedName>
</protein>
<dbReference type="Gene3D" id="1.10.1200.10">
    <property type="entry name" value="ACP-like"/>
    <property type="match status" value="1"/>
</dbReference>
<sequence length="1518" mass="168052">MDNIREYIVDQVLQNHLDKKQGARYLQELDDRSASIVKDIAVIGMAGRFPKAESLAAFWDLLVNGEDCIGPYPMDRQRYVNPYVAGELGIAADQIEYYDGGYLSRIFDFDAESFHIAPGEAKVIDPQQRILLQEAAKALLDAGYTREQVNGSSTGVYIGCSQSDYGRLIPVTEPSAVAGNLASILASRISYFYNFTGPSLVIDTSCSSSLVALVQACRDLYEGRIHMAVVGGVNLNLFPVKLDTYGVRTEAPDCRCKAFDEMADGIGSGEGCGVVILKTLTLAKAQNNRIYAVVKGASVNNDGKTSGITVPNPIAQQNLIMSAWKDAGIRPDDVSYIEAHGTGTPIGDPIEIQGIDGAFKQCAARNHRCAVGSVKTNIGHLDSASGIASFIKTALMLHNRFLPKSLHFHRFSPLVDTDALSLYIQTEGEPWRTQSGRLIAGVSAFGLSGTNCHVVLENIADNGTPTQREIPVSGADSRRPLEIVYDYTPHGTACRLNSTAEGEKTPIGGYSAFADTLRFGESIMQTSRVTGNVEKQDLLDRYAVSLIVEYLQSQGIVLEYPCTMEDIRKQAAVTEQYRRLFDYMVGVLIQRHIVVSDRDTICLSTDYRHTPAQELLESAVRQLPDDHGEFLLLRYCLEAYPEILSGKTNALRVLYPKGNNDLIHQYVRDHHPLADSIQLVGKQAVAQYVNRMKNRPLKILEIGAGAGIFTQQVLPLLVGLDVEYYFTDISNGYLVDARERFRKYPFVQYHVLDINEKPAISLAGSMDLVIGLNVVHTVADVTTALSNIGDYLQKDGMLVLVEDVSDAVWTTLVWGLTDGWWTFHDVSLRHCSPLMSIEKWKKALSDSGYTDAVSLPSDQRLFPEVDNALIAARKSDAYDPWKDLHDAVWLETPLKKSTTYALDGRWIVFRTNGDIGRCVDNLLMNRGVDTIAVEPAAVYEEVVPQRQYRVRPNNALDMGHLLAGLCLDKKPVSGILYMWGLENGHEDTQTWSDSLLGFYHLVREISHLQNRLIPVTLVTDRAVHALDTDTGIQPEKAALWGFSRVVSQEYPLLQCGCMDVETHIDSISAARVIVEEAAVPISERAYTVAYRGQTRLVQHIVPLSAQESTDGSWVRDGDVILLAGGMGYVGLHLCLTIASAVRNPTFILVGRTMLPRREEWPSLLETLPQNEKLRYQIEAIQAIEQRGAAVVTMVGDVTDKETLSDICELVRRKYGRINGVLNCVMQVYRKSVSELTAGELYTAVSAKIQSVMNLDEVTEEDAPRFFVMLSSVSSVFGGAGRSDCAAANMVQDVYTYVRRRRRADQYTLALSLPGLAQDKPDLEEPFPIMSAAEFDAAFRRIMVLRNPFILFEDLEEQRLTRLQSLLRVPIDFRASATCARPVSPALTETDGAAKSEQAPVGTGYSDKIPEKIRRIWLEVLGYSDIDENEDFFNVGGDSLMAIKLLDSIKDTFGLDLDVSVIFTYPSLHSFTDYVKQQFAPQIVPSSCVDELADLLDLVQTGTMSVDLAVQRLSDKKDE</sequence>
<dbReference type="Pfam" id="PF08659">
    <property type="entry name" value="KR"/>
    <property type="match status" value="1"/>
</dbReference>
<proteinExistence type="predicted"/>
<gene>
    <name evidence="7" type="ORF">H8730_14820</name>
</gene>
<dbReference type="SMART" id="SM01294">
    <property type="entry name" value="PKS_PP_betabranch"/>
    <property type="match status" value="1"/>
</dbReference>
<dbReference type="InterPro" id="IPR014031">
    <property type="entry name" value="Ketoacyl_synth_C"/>
</dbReference>
<dbReference type="Gene3D" id="3.40.50.150">
    <property type="entry name" value="Vaccinia Virus protein VP39"/>
    <property type="match status" value="1"/>
</dbReference>
<dbReference type="InterPro" id="IPR009081">
    <property type="entry name" value="PP-bd_ACP"/>
</dbReference>
<dbReference type="InterPro" id="IPR013217">
    <property type="entry name" value="Methyltransf_12"/>
</dbReference>
<dbReference type="PROSITE" id="PS50075">
    <property type="entry name" value="CARRIER"/>
    <property type="match status" value="1"/>
</dbReference>
<accession>A0A926I208</accession>
<dbReference type="SUPFAM" id="SSF53901">
    <property type="entry name" value="Thiolase-like"/>
    <property type="match status" value="1"/>
</dbReference>
<dbReference type="InterPro" id="IPR036291">
    <property type="entry name" value="NAD(P)-bd_dom_sf"/>
</dbReference>
<dbReference type="EMBL" id="JACRSQ010000032">
    <property type="protein sequence ID" value="MBC8544819.1"/>
    <property type="molecule type" value="Genomic_DNA"/>
</dbReference>
<dbReference type="Gene3D" id="3.40.47.10">
    <property type="match status" value="1"/>
</dbReference>
<evidence type="ECO:0000313" key="8">
    <source>
        <dbReference type="Proteomes" id="UP000657006"/>
    </source>
</evidence>
<dbReference type="Pfam" id="PF08242">
    <property type="entry name" value="Methyltransf_12"/>
    <property type="match status" value="1"/>
</dbReference>
<evidence type="ECO:0000313" key="7">
    <source>
        <dbReference type="EMBL" id="MBC8544819.1"/>
    </source>
</evidence>
<dbReference type="CDD" id="cd00833">
    <property type="entry name" value="PKS"/>
    <property type="match status" value="1"/>
</dbReference>
<dbReference type="GO" id="GO:0031177">
    <property type="term" value="F:phosphopantetheine binding"/>
    <property type="evidence" value="ECO:0007669"/>
    <property type="project" value="InterPro"/>
</dbReference>
<keyword evidence="2" id="KW-0597">Phosphoprotein</keyword>
<dbReference type="Proteomes" id="UP000657006">
    <property type="component" value="Unassembled WGS sequence"/>
</dbReference>
<dbReference type="InterPro" id="IPR014030">
    <property type="entry name" value="Ketoacyl_synth_N"/>
</dbReference>
<dbReference type="GO" id="GO:0004312">
    <property type="term" value="F:fatty acid synthase activity"/>
    <property type="evidence" value="ECO:0007669"/>
    <property type="project" value="TreeGrafter"/>
</dbReference>
<dbReference type="InterPro" id="IPR020841">
    <property type="entry name" value="PKS_Beta-ketoAc_synthase_dom"/>
</dbReference>
<comment type="caution">
    <text evidence="7">The sequence shown here is derived from an EMBL/GenBank/DDBJ whole genome shotgun (WGS) entry which is preliminary data.</text>
</comment>
<keyword evidence="8" id="KW-1185">Reference proteome</keyword>
<dbReference type="Pfam" id="PF02801">
    <property type="entry name" value="Ketoacyl-synt_C"/>
    <property type="match status" value="1"/>
</dbReference>
<dbReference type="PANTHER" id="PTHR43775:SF37">
    <property type="entry name" value="SI:DKEY-61P9.11"/>
    <property type="match status" value="1"/>
</dbReference>
<evidence type="ECO:0000256" key="1">
    <source>
        <dbReference type="ARBA" id="ARBA00022450"/>
    </source>
</evidence>
<evidence type="ECO:0000256" key="4">
    <source>
        <dbReference type="ARBA" id="ARBA00023268"/>
    </source>
</evidence>
<name>A0A926I208_9FIRM</name>
<feature type="domain" description="Ketosynthase family 3 (KS3)" evidence="6">
    <location>
        <begin position="37"/>
        <end position="458"/>
    </location>
</feature>
<keyword evidence="4" id="KW-0511">Multifunctional enzyme</keyword>
<dbReference type="InterPro" id="IPR050091">
    <property type="entry name" value="PKS_NRPS_Biosynth_Enz"/>
</dbReference>
<dbReference type="GO" id="GO:0006633">
    <property type="term" value="P:fatty acid biosynthetic process"/>
    <property type="evidence" value="ECO:0007669"/>
    <property type="project" value="TreeGrafter"/>
</dbReference>
<keyword evidence="3" id="KW-0808">Transferase</keyword>
<evidence type="ECO:0000256" key="2">
    <source>
        <dbReference type="ARBA" id="ARBA00022553"/>
    </source>
</evidence>
<dbReference type="InterPro" id="IPR029063">
    <property type="entry name" value="SAM-dependent_MTases_sf"/>
</dbReference>